<gene>
    <name evidence="1" type="ORF">ENR47_03610</name>
</gene>
<dbReference type="InterPro" id="IPR021336">
    <property type="entry name" value="DUF2949"/>
</dbReference>
<comment type="caution">
    <text evidence="1">The sequence shown here is derived from an EMBL/GenBank/DDBJ whole genome shotgun (WGS) entry which is preliminary data.</text>
</comment>
<organism evidence="1">
    <name type="scientific">Oscillatoriales cyanobacterium SpSt-402</name>
    <dbReference type="NCBI Taxonomy" id="2282168"/>
    <lineage>
        <taxon>Bacteria</taxon>
        <taxon>Bacillati</taxon>
        <taxon>Cyanobacteriota</taxon>
        <taxon>Cyanophyceae</taxon>
        <taxon>Oscillatoriophycideae</taxon>
        <taxon>Oscillatoriales</taxon>
    </lineage>
</organism>
<name>A0A832H3S5_9CYAN</name>
<dbReference type="EMBL" id="DSRD01000229">
    <property type="protein sequence ID" value="HGW93361.1"/>
    <property type="molecule type" value="Genomic_DNA"/>
</dbReference>
<accession>A0A832H3S5</accession>
<evidence type="ECO:0000313" key="1">
    <source>
        <dbReference type="EMBL" id="HGW93361.1"/>
    </source>
</evidence>
<reference evidence="1" key="1">
    <citation type="journal article" date="2020" name="mSystems">
        <title>Genome- and Community-Level Interaction Insights into Carbon Utilization and Element Cycling Functions of Hydrothermarchaeota in Hydrothermal Sediment.</title>
        <authorList>
            <person name="Zhou Z."/>
            <person name="Liu Y."/>
            <person name="Xu W."/>
            <person name="Pan J."/>
            <person name="Luo Z.H."/>
            <person name="Li M."/>
        </authorList>
    </citation>
    <scope>NUCLEOTIDE SEQUENCE [LARGE SCALE GENOMIC DNA]</scope>
    <source>
        <strain evidence="1">SpSt-402</strain>
    </source>
</reference>
<protein>
    <submittedName>
        <fullName evidence="1">DUF2949 domain-containing protein</fullName>
    </submittedName>
</protein>
<dbReference type="AlphaFoldDB" id="A0A832H3S5"/>
<sequence length="63" mass="7188">MGPSTYARLIRFLQEDLAISASSIAIALRHSEQDPGPLPMILWQYGLVTLEQLDRIYDWLENA</sequence>
<dbReference type="Pfam" id="PF11165">
    <property type="entry name" value="DUF2949"/>
    <property type="match status" value="1"/>
</dbReference>
<proteinExistence type="predicted"/>